<feature type="binding site" evidence="6">
    <location>
        <position position="79"/>
    </location>
    <ligand>
        <name>Zn(2+)</name>
        <dbReference type="ChEBI" id="CHEBI:29105"/>
    </ligand>
</feature>
<dbReference type="PANTHER" id="PTHR24379">
    <property type="entry name" value="KRAB AND ZINC FINGER DOMAIN-CONTAINING"/>
    <property type="match status" value="1"/>
</dbReference>
<keyword evidence="2" id="KW-0677">Repeat</keyword>
<dbReference type="Pfam" id="PF00096">
    <property type="entry name" value="zf-C2H2"/>
    <property type="match status" value="1"/>
</dbReference>
<organism evidence="9 10">
    <name type="scientific">Acyrthosiphon pisum</name>
    <name type="common">Pea aphid</name>
    <dbReference type="NCBI Taxonomy" id="7029"/>
    <lineage>
        <taxon>Eukaryota</taxon>
        <taxon>Metazoa</taxon>
        <taxon>Ecdysozoa</taxon>
        <taxon>Arthropoda</taxon>
        <taxon>Hexapoda</taxon>
        <taxon>Insecta</taxon>
        <taxon>Pterygota</taxon>
        <taxon>Neoptera</taxon>
        <taxon>Paraneoptera</taxon>
        <taxon>Hemiptera</taxon>
        <taxon>Sternorrhyncha</taxon>
        <taxon>Aphidomorpha</taxon>
        <taxon>Aphidoidea</taxon>
        <taxon>Aphididae</taxon>
        <taxon>Macrosiphini</taxon>
        <taxon>Acyrthosiphon</taxon>
    </lineage>
</organism>
<dbReference type="GO" id="GO:0008270">
    <property type="term" value="F:zinc ion binding"/>
    <property type="evidence" value="ECO:0007669"/>
    <property type="project" value="UniProtKB-UniRule"/>
</dbReference>
<evidence type="ECO:0000313" key="10">
    <source>
        <dbReference type="Proteomes" id="UP000007819"/>
    </source>
</evidence>
<dbReference type="SMART" id="SM00868">
    <property type="entry name" value="zf-AD"/>
    <property type="match status" value="2"/>
</dbReference>
<dbReference type="InterPro" id="IPR036236">
    <property type="entry name" value="Znf_C2H2_sf"/>
</dbReference>
<evidence type="ECO:0000256" key="4">
    <source>
        <dbReference type="ARBA" id="ARBA00022833"/>
    </source>
</evidence>
<keyword evidence="10" id="KW-1185">Reference proteome</keyword>
<evidence type="ECO:0000256" key="2">
    <source>
        <dbReference type="ARBA" id="ARBA00022737"/>
    </source>
</evidence>
<dbReference type="InterPro" id="IPR012934">
    <property type="entry name" value="Znf_AD"/>
</dbReference>
<evidence type="ECO:0000259" key="8">
    <source>
        <dbReference type="PROSITE" id="PS51915"/>
    </source>
</evidence>
<dbReference type="KEGG" id="api:100161695"/>
<dbReference type="Gene3D" id="3.40.1800.20">
    <property type="match status" value="1"/>
</dbReference>
<dbReference type="SUPFAM" id="SSF57667">
    <property type="entry name" value="beta-beta-alpha zinc fingers"/>
    <property type="match status" value="2"/>
</dbReference>
<reference evidence="10" key="1">
    <citation type="submission" date="2010-06" db="EMBL/GenBank/DDBJ databases">
        <authorList>
            <person name="Jiang H."/>
            <person name="Abraham K."/>
            <person name="Ali S."/>
            <person name="Alsbrooks S.L."/>
            <person name="Anim B.N."/>
            <person name="Anosike U.S."/>
            <person name="Attaway T."/>
            <person name="Bandaranaike D.P."/>
            <person name="Battles P.K."/>
            <person name="Bell S.N."/>
            <person name="Bell A.V."/>
            <person name="Beltran B."/>
            <person name="Bickham C."/>
            <person name="Bustamante Y."/>
            <person name="Caleb T."/>
            <person name="Canada A."/>
            <person name="Cardenas V."/>
            <person name="Carter K."/>
            <person name="Chacko J."/>
            <person name="Chandrabose M.N."/>
            <person name="Chavez D."/>
            <person name="Chavez A."/>
            <person name="Chen L."/>
            <person name="Chu H.-S."/>
            <person name="Claassen K.J."/>
            <person name="Cockrell R."/>
            <person name="Collins M."/>
            <person name="Cooper J.A."/>
            <person name="Cree A."/>
            <person name="Curry S.M."/>
            <person name="Da Y."/>
            <person name="Dao M.D."/>
            <person name="Das B."/>
            <person name="Davila M.-L."/>
            <person name="Davy-Carroll L."/>
            <person name="Denson S."/>
            <person name="Dinh H."/>
            <person name="Ebong V.E."/>
            <person name="Edwards J.R."/>
            <person name="Egan A."/>
            <person name="El-Daye J."/>
            <person name="Escobedo L."/>
            <person name="Fernandez S."/>
            <person name="Fernando P.R."/>
            <person name="Flagg N."/>
            <person name="Forbes L.D."/>
            <person name="Fowler R.G."/>
            <person name="Fu Q."/>
            <person name="Gabisi R.A."/>
            <person name="Ganer J."/>
            <person name="Garbino Pronczuk A."/>
            <person name="Garcia R.M."/>
            <person name="Garner T."/>
            <person name="Garrett T.E."/>
            <person name="Gonzalez D.A."/>
            <person name="Hamid H."/>
            <person name="Hawkins E.S."/>
            <person name="Hirani K."/>
            <person name="Hogues M.E."/>
            <person name="Hollins B."/>
            <person name="Hsiao C.-H."/>
            <person name="Jabil R."/>
            <person name="James M.L."/>
            <person name="Jhangiani S.N."/>
            <person name="Johnson B."/>
            <person name="Johnson Q."/>
            <person name="Joshi V."/>
            <person name="Kalu J.B."/>
            <person name="Kam C."/>
            <person name="Kashfia A."/>
            <person name="Keebler J."/>
            <person name="Kisamo H."/>
            <person name="Kovar C.L."/>
            <person name="Lago L.A."/>
            <person name="Lai C.-Y."/>
            <person name="Laidlaw J."/>
            <person name="Lara F."/>
            <person name="Le T.-K."/>
            <person name="Lee S.L."/>
            <person name="Legall F.H."/>
            <person name="Lemon S.J."/>
            <person name="Lewis L.R."/>
            <person name="Li B."/>
            <person name="Liu Y."/>
            <person name="Liu Y.-S."/>
            <person name="Lopez J."/>
            <person name="Lozado R.J."/>
            <person name="Lu J."/>
            <person name="Madu R.C."/>
            <person name="Maheshwari M."/>
            <person name="Maheshwari R."/>
            <person name="Malloy K."/>
            <person name="Martinez E."/>
            <person name="Mathew T."/>
            <person name="Mercado I.C."/>
            <person name="Mercado C."/>
            <person name="Meyer B."/>
            <person name="Montgomery K."/>
            <person name="Morgan M.B."/>
            <person name="Munidasa M."/>
            <person name="Nazareth L.V."/>
            <person name="Nelson J."/>
            <person name="Ng B.M."/>
            <person name="Nguyen N.B."/>
            <person name="Nguyen P.Q."/>
            <person name="Nguyen T."/>
            <person name="Obregon M."/>
            <person name="Okwuonu G.O."/>
            <person name="Onwere C.G."/>
            <person name="Orozco G."/>
            <person name="Parra A."/>
            <person name="Patel S."/>
            <person name="Patil S."/>
            <person name="Perez A."/>
            <person name="Perez Y."/>
            <person name="Pham C."/>
            <person name="Primus E.L."/>
            <person name="Pu L.-L."/>
            <person name="Puazo M."/>
            <person name="Qin X."/>
            <person name="Quiroz J.B."/>
            <person name="Reese J."/>
            <person name="Richards S."/>
            <person name="Rives C.M."/>
            <person name="Robberts R."/>
            <person name="Ruiz S.J."/>
            <person name="Ruiz M.J."/>
            <person name="Santibanez J."/>
            <person name="Schneider B.W."/>
            <person name="Sisson I."/>
            <person name="Smith M."/>
            <person name="Sodergren E."/>
            <person name="Song X.-Z."/>
            <person name="Song B.B."/>
            <person name="Summersgill H."/>
            <person name="Thelus R."/>
            <person name="Thornton R.D."/>
            <person name="Trejos Z.Y."/>
            <person name="Usmani K."/>
            <person name="Vattathil S."/>
            <person name="Villasana D."/>
            <person name="Walker D.L."/>
            <person name="Wang S."/>
            <person name="Wang K."/>
            <person name="White C.S."/>
            <person name="Williams A.C."/>
            <person name="Williamson J."/>
            <person name="Wilson K."/>
            <person name="Woghiren I.O."/>
            <person name="Woodworth J.R."/>
            <person name="Worley K.C."/>
            <person name="Wright R.A."/>
            <person name="Wu W."/>
            <person name="Young L."/>
            <person name="Zhang L."/>
            <person name="Zhang J."/>
            <person name="Zhu Y."/>
            <person name="Muzny D.M."/>
            <person name="Weinstock G."/>
            <person name="Gibbs R.A."/>
        </authorList>
    </citation>
    <scope>NUCLEOTIDE SEQUENCE [LARGE SCALE GENOMIC DNA]</scope>
    <source>
        <strain evidence="10">LSR1</strain>
    </source>
</reference>
<evidence type="ECO:0000256" key="3">
    <source>
        <dbReference type="ARBA" id="ARBA00022771"/>
    </source>
</evidence>
<dbReference type="PROSITE" id="PS00028">
    <property type="entry name" value="ZINC_FINGER_C2H2_1"/>
    <property type="match status" value="6"/>
</dbReference>
<evidence type="ECO:0000259" key="7">
    <source>
        <dbReference type="PROSITE" id="PS50157"/>
    </source>
</evidence>
<dbReference type="SUPFAM" id="SSF57716">
    <property type="entry name" value="Glucocorticoid receptor-like (DNA-binding domain)"/>
    <property type="match status" value="1"/>
</dbReference>
<accession>A0A8R2A309</accession>
<dbReference type="PANTHER" id="PTHR24379:SF121">
    <property type="entry name" value="C2H2-TYPE DOMAIN-CONTAINING PROTEIN"/>
    <property type="match status" value="1"/>
</dbReference>
<dbReference type="AlphaFoldDB" id="A0A8R2A309"/>
<proteinExistence type="predicted"/>
<dbReference type="Pfam" id="PF07776">
    <property type="entry name" value="zf-AD"/>
    <property type="match status" value="1"/>
</dbReference>
<dbReference type="PROSITE" id="PS50157">
    <property type="entry name" value="ZINC_FINGER_C2H2_2"/>
    <property type="match status" value="4"/>
</dbReference>
<name>A0A8R2A309_ACYPI</name>
<feature type="domain" description="C2H2-type" evidence="7">
    <location>
        <begin position="355"/>
        <end position="382"/>
    </location>
</feature>
<dbReference type="Gene3D" id="3.30.160.60">
    <property type="entry name" value="Classic Zinc Finger"/>
    <property type="match status" value="2"/>
</dbReference>
<feature type="domain" description="C2H2-type" evidence="7">
    <location>
        <begin position="293"/>
        <end position="320"/>
    </location>
</feature>
<keyword evidence="3 5" id="KW-0863">Zinc-finger</keyword>
<evidence type="ECO:0000313" key="9">
    <source>
        <dbReference type="EnsemblMetazoa" id="XP_001949542.2"/>
    </source>
</evidence>
<dbReference type="OrthoDB" id="428658at2759"/>
<dbReference type="GeneID" id="100161695"/>
<keyword evidence="1 6" id="KW-0479">Metal-binding</keyword>
<feature type="domain" description="C2H2-type" evidence="7">
    <location>
        <begin position="248"/>
        <end position="276"/>
    </location>
</feature>
<dbReference type="SMART" id="SM00355">
    <property type="entry name" value="ZnF_C2H2"/>
    <property type="match status" value="6"/>
</dbReference>
<protein>
    <submittedName>
        <fullName evidence="9">Uncharacterized protein</fullName>
    </submittedName>
</protein>
<feature type="domain" description="C2H2-type" evidence="7">
    <location>
        <begin position="323"/>
        <end position="351"/>
    </location>
</feature>
<dbReference type="InterPro" id="IPR013087">
    <property type="entry name" value="Znf_C2H2_type"/>
</dbReference>
<dbReference type="RefSeq" id="XP_001949542.2">
    <property type="nucleotide sequence ID" value="XM_001949507.5"/>
</dbReference>
<evidence type="ECO:0000256" key="5">
    <source>
        <dbReference type="PROSITE-ProRule" id="PRU00042"/>
    </source>
</evidence>
<sequence>MTVSSSSIVFHTLSGDEFFLAHRDMDTDSEDLLFCRFCLRVTQSSFPIFMDSDPDLARDVMSCLQIKITKDSIGPKHICNECYDRVQDWVMFKKQSEEALKEIDSNSDFVEREPVSTTNDIIDLVDEVDYHCCISCDNLFPSEYELSIHVSEVHQDIVDSNFKLERDESMDIQSTFVDDDFIQCDEYLEVFHNKPPSLKMNYGESKIKQTIDDMDEKFQCYYCSAQFDEFIHLKEHSVARHRDLNKKTECNKCNKIFLTVSDLQEHVKLTHPTKKDKGLSETPTLRTSKRSPYICHLCNKTFSRFCDLLDHDEIQHDDLPKKYRCGVCSKMFLMEDRAKVHFNFYHTKTKGSVNFQCSYCGMELKSASAVANHERMHISQNSSKIKYNIIRD</sequence>
<dbReference type="Proteomes" id="UP000007819">
    <property type="component" value="Chromosome A3"/>
</dbReference>
<feature type="binding site" evidence="6">
    <location>
        <position position="82"/>
    </location>
    <ligand>
        <name>Zn(2+)</name>
        <dbReference type="ChEBI" id="CHEBI:29105"/>
    </ligand>
</feature>
<dbReference type="GO" id="GO:0005634">
    <property type="term" value="C:nucleus"/>
    <property type="evidence" value="ECO:0007669"/>
    <property type="project" value="InterPro"/>
</dbReference>
<feature type="binding site" evidence="6">
    <location>
        <position position="38"/>
    </location>
    <ligand>
        <name>Zn(2+)</name>
        <dbReference type="ChEBI" id="CHEBI:29105"/>
    </ligand>
</feature>
<feature type="domain" description="ZAD" evidence="8">
    <location>
        <begin position="33"/>
        <end position="106"/>
    </location>
</feature>
<keyword evidence="4 6" id="KW-0862">Zinc</keyword>
<dbReference type="EnsemblMetazoa" id="XM_001949507.5">
    <property type="protein sequence ID" value="XP_001949542.2"/>
    <property type="gene ID" value="LOC100161695"/>
</dbReference>
<evidence type="ECO:0000256" key="1">
    <source>
        <dbReference type="ARBA" id="ARBA00022723"/>
    </source>
</evidence>
<feature type="binding site" evidence="6">
    <location>
        <position position="35"/>
    </location>
    <ligand>
        <name>Zn(2+)</name>
        <dbReference type="ChEBI" id="CHEBI:29105"/>
    </ligand>
</feature>
<dbReference type="PROSITE" id="PS51915">
    <property type="entry name" value="ZAD"/>
    <property type="match status" value="1"/>
</dbReference>
<evidence type="ECO:0000256" key="6">
    <source>
        <dbReference type="PROSITE-ProRule" id="PRU01263"/>
    </source>
</evidence>
<reference evidence="9" key="2">
    <citation type="submission" date="2022-06" db="UniProtKB">
        <authorList>
            <consortium name="EnsemblMetazoa"/>
        </authorList>
    </citation>
    <scope>IDENTIFICATION</scope>
</reference>